<reference evidence="2" key="1">
    <citation type="journal article" date="2014" name="Int. J. Syst. Evol. Microbiol.">
        <title>Complete genome sequence of Corynebacterium casei LMG S-19264T (=DSM 44701T), isolated from a smear-ripened cheese.</title>
        <authorList>
            <consortium name="US DOE Joint Genome Institute (JGI-PGF)"/>
            <person name="Walter F."/>
            <person name="Albersmeier A."/>
            <person name="Kalinowski J."/>
            <person name="Ruckert C."/>
        </authorList>
    </citation>
    <scope>NUCLEOTIDE SEQUENCE</scope>
    <source>
        <strain evidence="2">JCM 4335</strain>
    </source>
</reference>
<accession>A0A918EL21</accession>
<sequence length="207" mass="21242">MAGAVRGIAGVAALMVALTACGGDGGADWTGEDGRPLTLDEGRMLMALPGKLSAPDGWKARDPESATGERALESCQEETGSNCAGLVAGGGGRYYRSGASDESDEKIKYSVYSFDTAENASVAMKGTVAQEREDAGSGARDLKVDTGAQAAEAFADGDGDSEVLMRAGAVLIRMQGSGVTDEKTLGQFARLQVERVRKAATGQNPDA</sequence>
<protein>
    <recommendedName>
        <fullName evidence="4">Lipoprotein</fullName>
    </recommendedName>
</protein>
<organism evidence="2 3">
    <name type="scientific">Streptomyces roseolilacinus</name>
    <dbReference type="NCBI Taxonomy" id="66904"/>
    <lineage>
        <taxon>Bacteria</taxon>
        <taxon>Bacillati</taxon>
        <taxon>Actinomycetota</taxon>
        <taxon>Actinomycetes</taxon>
        <taxon>Kitasatosporales</taxon>
        <taxon>Streptomycetaceae</taxon>
        <taxon>Streptomyces</taxon>
    </lineage>
</organism>
<keyword evidence="3" id="KW-1185">Reference proteome</keyword>
<reference evidence="2" key="2">
    <citation type="submission" date="2020-09" db="EMBL/GenBank/DDBJ databases">
        <authorList>
            <person name="Sun Q."/>
            <person name="Ohkuma M."/>
        </authorList>
    </citation>
    <scope>NUCLEOTIDE SEQUENCE</scope>
    <source>
        <strain evidence="2">JCM 4335</strain>
    </source>
</reference>
<name>A0A918EL21_9ACTN</name>
<dbReference type="EMBL" id="BMSV01000003">
    <property type="protein sequence ID" value="GGQ02224.1"/>
    <property type="molecule type" value="Genomic_DNA"/>
</dbReference>
<evidence type="ECO:0000256" key="1">
    <source>
        <dbReference type="SAM" id="SignalP"/>
    </source>
</evidence>
<feature type="signal peptide" evidence="1">
    <location>
        <begin position="1"/>
        <end position="22"/>
    </location>
</feature>
<comment type="caution">
    <text evidence="2">The sequence shown here is derived from an EMBL/GenBank/DDBJ whole genome shotgun (WGS) entry which is preliminary data.</text>
</comment>
<proteinExistence type="predicted"/>
<feature type="chain" id="PRO_5039192881" description="Lipoprotein" evidence="1">
    <location>
        <begin position="23"/>
        <end position="207"/>
    </location>
</feature>
<evidence type="ECO:0000313" key="3">
    <source>
        <dbReference type="Proteomes" id="UP000654123"/>
    </source>
</evidence>
<evidence type="ECO:0000313" key="2">
    <source>
        <dbReference type="EMBL" id="GGQ02224.1"/>
    </source>
</evidence>
<dbReference type="AlphaFoldDB" id="A0A918EL21"/>
<gene>
    <name evidence="2" type="ORF">GCM10010249_20940</name>
</gene>
<dbReference type="RefSeq" id="WP_189532146.1">
    <property type="nucleotide sequence ID" value="NZ_BMSV01000003.1"/>
</dbReference>
<dbReference type="Proteomes" id="UP000654123">
    <property type="component" value="Unassembled WGS sequence"/>
</dbReference>
<keyword evidence="1" id="KW-0732">Signal</keyword>
<evidence type="ECO:0008006" key="4">
    <source>
        <dbReference type="Google" id="ProtNLM"/>
    </source>
</evidence>
<dbReference type="PROSITE" id="PS51257">
    <property type="entry name" value="PROKAR_LIPOPROTEIN"/>
    <property type="match status" value="1"/>
</dbReference>